<gene>
    <name evidence="1" type="ORF">T11_914</name>
</gene>
<evidence type="ECO:0000313" key="2">
    <source>
        <dbReference type="Proteomes" id="UP000055024"/>
    </source>
</evidence>
<reference evidence="1 2" key="1">
    <citation type="submission" date="2015-01" db="EMBL/GenBank/DDBJ databases">
        <title>Evolution of Trichinella species and genotypes.</title>
        <authorList>
            <person name="Korhonen P.K."/>
            <person name="Edoardo P."/>
            <person name="Giuseppe L.R."/>
            <person name="Gasser R.B."/>
        </authorList>
    </citation>
    <scope>NUCLEOTIDE SEQUENCE [LARGE SCALE GENOMIC DNA]</scope>
    <source>
        <strain evidence="1">ISS1029</strain>
    </source>
</reference>
<comment type="caution">
    <text evidence="1">The sequence shown here is derived from an EMBL/GenBank/DDBJ whole genome shotgun (WGS) entry which is preliminary data.</text>
</comment>
<evidence type="ECO:0000313" key="1">
    <source>
        <dbReference type="EMBL" id="KRY95505.1"/>
    </source>
</evidence>
<accession>A0A0V1GB70</accession>
<protein>
    <submittedName>
        <fullName evidence="1">Uncharacterized protein</fullName>
    </submittedName>
</protein>
<name>A0A0V1GB70_9BILA</name>
<dbReference type="EMBL" id="JYDP01003714">
    <property type="protein sequence ID" value="KRY95505.1"/>
    <property type="molecule type" value="Genomic_DNA"/>
</dbReference>
<dbReference type="Proteomes" id="UP000055024">
    <property type="component" value="Unassembled WGS sequence"/>
</dbReference>
<organism evidence="1 2">
    <name type="scientific">Trichinella zimbabwensis</name>
    <dbReference type="NCBI Taxonomy" id="268475"/>
    <lineage>
        <taxon>Eukaryota</taxon>
        <taxon>Metazoa</taxon>
        <taxon>Ecdysozoa</taxon>
        <taxon>Nematoda</taxon>
        <taxon>Enoplea</taxon>
        <taxon>Dorylaimia</taxon>
        <taxon>Trichinellida</taxon>
        <taxon>Trichinellidae</taxon>
        <taxon>Trichinella</taxon>
    </lineage>
</organism>
<dbReference type="AlphaFoldDB" id="A0A0V1GB70"/>
<sequence>MNERACEHHLGFCPFLRLIIDEQGKTEKLTESDSDG</sequence>
<proteinExistence type="predicted"/>
<keyword evidence="2" id="KW-1185">Reference proteome</keyword>